<sequence>MMIIVDSPSQKRRNKANNFEKLERKMRHNENHLNTLADLEVLNRNSNLAEKAAILEERIDKILKSSDPNDIIEKAICVLEQGYASLFEDYTGSGIEAQQMLLESLQLIKDEQRTALGEKKNVLCQASNYTLDARRLMFQALNCKTNDSFFDKNSSVELLEKGLQYLSNTSYPREKYYIWKFYYAMAYSRMPDIEVATSNKTSISETAVNLFWSVIENLPKDNECFTIYRARSYAYIGHILISTHKPSDAYQCYSSYENDKQFQALLSTPLSSFQCANNELSDDEVVLSREGMSLWLLYKFGPAKNIEYLEKSERQLSSSILQKPCLRRFDFLQPE</sequence>
<dbReference type="AlphaFoldDB" id="A0A8S3U4C2"/>
<keyword evidence="2" id="KW-1185">Reference proteome</keyword>
<gene>
    <name evidence="1" type="ORF">MEDL_51151</name>
</gene>
<protein>
    <submittedName>
        <fullName evidence="1">Uncharacterized protein</fullName>
    </submittedName>
</protein>
<evidence type="ECO:0000313" key="1">
    <source>
        <dbReference type="EMBL" id="CAG2238751.1"/>
    </source>
</evidence>
<dbReference type="Proteomes" id="UP000683360">
    <property type="component" value="Unassembled WGS sequence"/>
</dbReference>
<organism evidence="1 2">
    <name type="scientific">Mytilus edulis</name>
    <name type="common">Blue mussel</name>
    <dbReference type="NCBI Taxonomy" id="6550"/>
    <lineage>
        <taxon>Eukaryota</taxon>
        <taxon>Metazoa</taxon>
        <taxon>Spiralia</taxon>
        <taxon>Lophotrochozoa</taxon>
        <taxon>Mollusca</taxon>
        <taxon>Bivalvia</taxon>
        <taxon>Autobranchia</taxon>
        <taxon>Pteriomorphia</taxon>
        <taxon>Mytilida</taxon>
        <taxon>Mytiloidea</taxon>
        <taxon>Mytilidae</taxon>
        <taxon>Mytilinae</taxon>
        <taxon>Mytilus</taxon>
    </lineage>
</organism>
<name>A0A8S3U4C2_MYTED</name>
<evidence type="ECO:0000313" key="2">
    <source>
        <dbReference type="Proteomes" id="UP000683360"/>
    </source>
</evidence>
<comment type="caution">
    <text evidence="1">The sequence shown here is derived from an EMBL/GenBank/DDBJ whole genome shotgun (WGS) entry which is preliminary data.</text>
</comment>
<accession>A0A8S3U4C2</accession>
<proteinExistence type="predicted"/>
<reference evidence="1" key="1">
    <citation type="submission" date="2021-03" db="EMBL/GenBank/DDBJ databases">
        <authorList>
            <person name="Bekaert M."/>
        </authorList>
    </citation>
    <scope>NUCLEOTIDE SEQUENCE</scope>
</reference>
<dbReference type="OrthoDB" id="9976543at2759"/>
<dbReference type="EMBL" id="CAJPWZ010002489">
    <property type="protein sequence ID" value="CAG2238751.1"/>
    <property type="molecule type" value="Genomic_DNA"/>
</dbReference>